<feature type="domain" description="Lipocalin-like" evidence="2">
    <location>
        <begin position="29"/>
        <end position="153"/>
    </location>
</feature>
<accession>A0A7J4XJP4</accession>
<feature type="signal peptide" evidence="1">
    <location>
        <begin position="1"/>
        <end position="23"/>
    </location>
</feature>
<dbReference type="EMBL" id="VWMK01000007">
    <property type="protein sequence ID" value="KAA3766274.1"/>
    <property type="molecule type" value="Genomic_DNA"/>
</dbReference>
<comment type="caution">
    <text evidence="3">The sequence shown here is derived from an EMBL/GenBank/DDBJ whole genome shotgun (WGS) entry which is preliminary data.</text>
</comment>
<dbReference type="NCBIfam" id="TIGR04183">
    <property type="entry name" value="Por_Secre_tail"/>
    <property type="match status" value="1"/>
</dbReference>
<dbReference type="Proteomes" id="UP000422221">
    <property type="component" value="Unassembled WGS sequence"/>
</dbReference>
<organism evidence="3 4">
    <name type="scientific">Bacteroides salyersiae</name>
    <dbReference type="NCBI Taxonomy" id="291644"/>
    <lineage>
        <taxon>Bacteria</taxon>
        <taxon>Pseudomonadati</taxon>
        <taxon>Bacteroidota</taxon>
        <taxon>Bacteroidia</taxon>
        <taxon>Bacteroidales</taxon>
        <taxon>Bacteroidaceae</taxon>
        <taxon>Bacteroides</taxon>
    </lineage>
</organism>
<feature type="chain" id="PRO_5029456474" evidence="1">
    <location>
        <begin position="24"/>
        <end position="233"/>
    </location>
</feature>
<keyword evidence="1" id="KW-0732">Signal</keyword>
<dbReference type="AlphaFoldDB" id="A0A7J4XJP4"/>
<dbReference type="Pfam" id="PF13944">
    <property type="entry name" value="Calycin_like"/>
    <property type="match status" value="1"/>
</dbReference>
<evidence type="ECO:0000313" key="4">
    <source>
        <dbReference type="Proteomes" id="UP000422221"/>
    </source>
</evidence>
<evidence type="ECO:0000256" key="1">
    <source>
        <dbReference type="SAM" id="SignalP"/>
    </source>
</evidence>
<evidence type="ECO:0000259" key="2">
    <source>
        <dbReference type="Pfam" id="PF13944"/>
    </source>
</evidence>
<dbReference type="InterPro" id="IPR024311">
    <property type="entry name" value="Lipocalin-like"/>
</dbReference>
<gene>
    <name evidence="3" type="ORF">F3F73_08915</name>
</gene>
<proteinExistence type="predicted"/>
<name>A0A7J4XJP4_9BACE</name>
<protein>
    <submittedName>
        <fullName evidence="3">T9SS type A sorting domain-containing protein</fullName>
    </submittedName>
</protein>
<dbReference type="RefSeq" id="WP_130059239.1">
    <property type="nucleotide sequence ID" value="NZ_JADNPJ010000011.1"/>
</dbReference>
<reference evidence="3 4" key="1">
    <citation type="journal article" date="2019" name="Nat. Med.">
        <title>A library of human gut bacterial isolates paired with longitudinal multiomics data enables mechanistic microbiome research.</title>
        <authorList>
            <person name="Poyet M."/>
            <person name="Groussin M."/>
            <person name="Gibbons S.M."/>
            <person name="Avila-Pacheco J."/>
            <person name="Jiang X."/>
            <person name="Kearney S.M."/>
            <person name="Perrotta A.R."/>
            <person name="Berdy B."/>
            <person name="Zhao S."/>
            <person name="Lieberman T.D."/>
            <person name="Swanson P.K."/>
            <person name="Smith M."/>
            <person name="Roesemann S."/>
            <person name="Alexander J.E."/>
            <person name="Rich S.A."/>
            <person name="Livny J."/>
            <person name="Vlamakis H."/>
            <person name="Clish C."/>
            <person name="Bullock K."/>
            <person name="Deik A."/>
            <person name="Scott J."/>
            <person name="Pierce K.A."/>
            <person name="Xavier R.J."/>
            <person name="Alm E.J."/>
        </authorList>
    </citation>
    <scope>NUCLEOTIDE SEQUENCE [LARGE SCALE GENOMIC DNA]</scope>
    <source>
        <strain evidence="3 4">BIOML-A10</strain>
    </source>
</reference>
<dbReference type="InterPro" id="IPR026444">
    <property type="entry name" value="Secre_tail"/>
</dbReference>
<dbReference type="Gene3D" id="2.40.128.350">
    <property type="match status" value="1"/>
</dbReference>
<evidence type="ECO:0000313" key="3">
    <source>
        <dbReference type="EMBL" id="KAA3766274.1"/>
    </source>
</evidence>
<sequence>MKQKLLKVMIAFIAIVMPNLSYAQSQEAAGTYNGTLGVKVGGMPAGDSTEDIYIIAEDDNHIRLEIRNFKFSVGSSAIELGDIIIPSVELQKDGNTIVLLPKEDVKVNLPDPIGEVSVDLNRSTIVDKEISLILVVETTYPAQLIVDVTFEGTQTSGSGIQSTTTEKPVVYYNAEIDALIVEGAENQKYNIYNITGVQTLSGILNTKEINVTALQRGIYLIKIGDNTVKFIKK</sequence>